<comment type="caution">
    <text evidence="4">The sequence shown here is derived from an EMBL/GenBank/DDBJ whole genome shotgun (WGS) entry which is preliminary data.</text>
</comment>
<name>A0A8H7RGT5_9FUNG</name>
<evidence type="ECO:0000256" key="2">
    <source>
        <dbReference type="SAM" id="MobiDB-lite"/>
    </source>
</evidence>
<evidence type="ECO:0000256" key="1">
    <source>
        <dbReference type="SAM" id="Coils"/>
    </source>
</evidence>
<keyword evidence="3" id="KW-0472">Membrane</keyword>
<feature type="region of interest" description="Disordered" evidence="2">
    <location>
        <begin position="606"/>
        <end position="648"/>
    </location>
</feature>
<dbReference type="OrthoDB" id="2266750at2759"/>
<dbReference type="AlphaFoldDB" id="A0A8H7RGT5"/>
<dbReference type="EMBL" id="JAEPRD010000009">
    <property type="protein sequence ID" value="KAG2211169.1"/>
    <property type="molecule type" value="Genomic_DNA"/>
</dbReference>
<keyword evidence="1" id="KW-0175">Coiled coil</keyword>
<accession>A0A8H7RGT5</accession>
<sequence>MIRIQRLIYYILILLFFAFISFTILPNLKASPVLPLQETKPKAASNANGEKYLSWFPHSDFPEQQEAFRNGLRLALETKRTIIAPMLRINKIYPWLPFEELAQRYEAQDKTQLAKACDAKLKNWRTELEPCDTMNDWFEIPWSSIMDLDIIKKEYGIRIIERTQGHGWGVHESALNTPITPEDVAIIDVMSFKENGTNWERIDTENPEKKENPLSSWIQSHFLSKQKLTEPLKYVLTPEKLLERNEMILQFGALNSAARYATSTSEIQLDLRKAMMKTRFNVPNQLAQLTEQSNAIVSALGGKFQYSTLILNLSKLVALDARAGTVQKLAVDGDLQETTPENLSMEDLSETAKKELMEAVVLEIFGDIPINQAVSAAMPIQSGSKLADLLNLGRSLNTPSDRRQLLEACVDYHKNVENRYPVYYLMNDMGISPETRPDIFGPLLKMFPCIFSADDMKKWHIQTDTWASGQPELNDPAIQYEKLLQPLLDILIAGKVSLNNRIPLNRPVIAARRPLSTNVRKGGVSKALVGGLLLSAAGMAYYQSQQKHDFYGDSDPYAKTKKSLSNATDRIVHDDNVKEKSSGAVDELGYAGQHIKNSAELAADAARNTLSTAEREAQSTASNLKSEAQSATSKLKSEAQNLKSSALSEAERLREKAYLKEGDRSPEDVVSHATTSTHHVDATLNKKAEDANQAAFNAANKFKQAKEAVTHEIEQDVNKVSGFFKSSSSSEDTRHNPMVHEKISSDKTKPDWETRFENQANQKLKDTSKLVEKDTEKVKQVWDDGTSNAKASLYNVESDVKSAVEEKANAAKETASSVKSSLFNLFGAAEDTVKDTVKDTSHKLSSAAAATDRTPWEDRLAAENAIPGQTDGDIVNATKPPAPGKKGTSFDYYHHAEKEGNPMVMEKHSAEKTKPLWESSLEDHANEVVHDTSTLVDKDTEKVKQGVWDAKSIANEKAAASAQRQENNGFWASLFGSSEKKVANQVEDHAEEAKHKWEGLKSQAKDAAVTKDDVKDTASQTWQDAKAKASHEATRAKNNVNSTIHDLSNKSNAEANRLETGWNNLKNDANYEAEQARNKAENVATKAKNETGRVASDVTNTAKDIKDEGARLTRQASNTITGSLDEASAQAESLKYKAEDTAKSWYQKGTEQVKSSINTVKNVADQDINWVEEKIEGAKDEVDRLLGFKDPRQQGLEGHVRRGEKFAEDEAGQLRATRDNVGLKPAEVVVEEAHSKDL</sequence>
<keyword evidence="3" id="KW-1133">Transmembrane helix</keyword>
<proteinExistence type="predicted"/>
<feature type="compositionally biased region" description="Basic and acidic residues" evidence="2">
    <location>
        <begin position="731"/>
        <end position="751"/>
    </location>
</feature>
<feature type="compositionally biased region" description="Polar residues" evidence="2">
    <location>
        <begin position="608"/>
        <end position="647"/>
    </location>
</feature>
<keyword evidence="5" id="KW-1185">Reference proteome</keyword>
<dbReference type="Proteomes" id="UP000603453">
    <property type="component" value="Unassembled WGS sequence"/>
</dbReference>
<protein>
    <submittedName>
        <fullName evidence="4">Uncharacterized protein</fullName>
    </submittedName>
</protein>
<reference evidence="4" key="1">
    <citation type="submission" date="2020-12" db="EMBL/GenBank/DDBJ databases">
        <title>Metabolic potential, ecology and presence of endohyphal bacteria is reflected in genomic diversity of Mucoromycotina.</title>
        <authorList>
            <person name="Muszewska A."/>
            <person name="Okrasinska A."/>
            <person name="Steczkiewicz K."/>
            <person name="Drgas O."/>
            <person name="Orlowska M."/>
            <person name="Perlinska-Lenart U."/>
            <person name="Aleksandrzak-Piekarczyk T."/>
            <person name="Szatraj K."/>
            <person name="Zielenkiewicz U."/>
            <person name="Pilsyk S."/>
            <person name="Malc E."/>
            <person name="Mieczkowski P."/>
            <person name="Kruszewska J.S."/>
            <person name="Biernat P."/>
            <person name="Pawlowska J."/>
        </authorList>
    </citation>
    <scope>NUCLEOTIDE SEQUENCE</scope>
    <source>
        <strain evidence="4">WA0000017839</strain>
    </source>
</reference>
<evidence type="ECO:0000313" key="5">
    <source>
        <dbReference type="Proteomes" id="UP000603453"/>
    </source>
</evidence>
<feature type="coiled-coil region" evidence="1">
    <location>
        <begin position="1066"/>
        <end position="1093"/>
    </location>
</feature>
<gene>
    <name evidence="4" type="ORF">INT47_006288</name>
</gene>
<feature type="transmembrane region" description="Helical" evidence="3">
    <location>
        <begin position="7"/>
        <end position="25"/>
    </location>
</feature>
<feature type="region of interest" description="Disordered" evidence="2">
    <location>
        <begin position="727"/>
        <end position="751"/>
    </location>
</feature>
<evidence type="ECO:0000256" key="3">
    <source>
        <dbReference type="SAM" id="Phobius"/>
    </source>
</evidence>
<keyword evidence="3" id="KW-0812">Transmembrane</keyword>
<evidence type="ECO:0000313" key="4">
    <source>
        <dbReference type="EMBL" id="KAG2211169.1"/>
    </source>
</evidence>
<organism evidence="4 5">
    <name type="scientific">Mucor saturninus</name>
    <dbReference type="NCBI Taxonomy" id="64648"/>
    <lineage>
        <taxon>Eukaryota</taxon>
        <taxon>Fungi</taxon>
        <taxon>Fungi incertae sedis</taxon>
        <taxon>Mucoromycota</taxon>
        <taxon>Mucoromycotina</taxon>
        <taxon>Mucoromycetes</taxon>
        <taxon>Mucorales</taxon>
        <taxon>Mucorineae</taxon>
        <taxon>Mucoraceae</taxon>
        <taxon>Mucor</taxon>
    </lineage>
</organism>